<accession>A0AAV5VRL4</accession>
<keyword evidence="1" id="KW-0812">Transmembrane</keyword>
<evidence type="ECO:0000313" key="2">
    <source>
        <dbReference type="EMBL" id="GMT20652.1"/>
    </source>
</evidence>
<dbReference type="EMBL" id="BTSY01000003">
    <property type="protein sequence ID" value="GMT20652.1"/>
    <property type="molecule type" value="Genomic_DNA"/>
</dbReference>
<comment type="caution">
    <text evidence="2">The sequence shown here is derived from an EMBL/GenBank/DDBJ whole genome shotgun (WGS) entry which is preliminary data.</text>
</comment>
<keyword evidence="1" id="KW-0472">Membrane</keyword>
<reference evidence="2" key="1">
    <citation type="submission" date="2023-10" db="EMBL/GenBank/DDBJ databases">
        <title>Genome assembly of Pristionchus species.</title>
        <authorList>
            <person name="Yoshida K."/>
            <person name="Sommer R.J."/>
        </authorList>
    </citation>
    <scope>NUCLEOTIDE SEQUENCE</scope>
    <source>
        <strain evidence="2">RS5133</strain>
    </source>
</reference>
<evidence type="ECO:0000313" key="3">
    <source>
        <dbReference type="Proteomes" id="UP001432322"/>
    </source>
</evidence>
<name>A0AAV5VRL4_9BILA</name>
<sequence length="128" mass="14718">VLYYLLLSRDRIIAFCNLPSFSRLSHHVKTLALLSLRDPTIYEEAQAFLASSFTMIVLCTAVLLLSYVRAETNDDEENILTKDTLSFDWCSSWKMQDFEYCPAAAEHNEDSTRSIIVYTYPDGNNFDI</sequence>
<dbReference type="Proteomes" id="UP001432322">
    <property type="component" value="Unassembled WGS sequence"/>
</dbReference>
<proteinExistence type="predicted"/>
<gene>
    <name evidence="2" type="ORF">PFISCL1PPCAC_11949</name>
</gene>
<organism evidence="2 3">
    <name type="scientific">Pristionchus fissidentatus</name>
    <dbReference type="NCBI Taxonomy" id="1538716"/>
    <lineage>
        <taxon>Eukaryota</taxon>
        <taxon>Metazoa</taxon>
        <taxon>Ecdysozoa</taxon>
        <taxon>Nematoda</taxon>
        <taxon>Chromadorea</taxon>
        <taxon>Rhabditida</taxon>
        <taxon>Rhabditina</taxon>
        <taxon>Diplogasteromorpha</taxon>
        <taxon>Diplogasteroidea</taxon>
        <taxon>Neodiplogasteridae</taxon>
        <taxon>Pristionchus</taxon>
    </lineage>
</organism>
<feature type="non-terminal residue" evidence="2">
    <location>
        <position position="128"/>
    </location>
</feature>
<protein>
    <submittedName>
        <fullName evidence="2">Uncharacterized protein</fullName>
    </submittedName>
</protein>
<dbReference type="AlphaFoldDB" id="A0AAV5VRL4"/>
<feature type="non-terminal residue" evidence="2">
    <location>
        <position position="1"/>
    </location>
</feature>
<keyword evidence="1" id="KW-1133">Transmembrane helix</keyword>
<evidence type="ECO:0000256" key="1">
    <source>
        <dbReference type="SAM" id="Phobius"/>
    </source>
</evidence>
<feature type="transmembrane region" description="Helical" evidence="1">
    <location>
        <begin position="47"/>
        <end position="68"/>
    </location>
</feature>
<keyword evidence="3" id="KW-1185">Reference proteome</keyword>